<name>A0A226F5I0_FOLCA</name>
<protein>
    <submittedName>
        <fullName evidence="2">Uncharacterized protein</fullName>
    </submittedName>
</protein>
<keyword evidence="1" id="KW-0732">Signal</keyword>
<comment type="caution">
    <text evidence="2">The sequence shown here is derived from an EMBL/GenBank/DDBJ whole genome shotgun (WGS) entry which is preliminary data.</text>
</comment>
<accession>A0A226F5I0</accession>
<organism evidence="2 3">
    <name type="scientific">Folsomia candida</name>
    <name type="common">Springtail</name>
    <dbReference type="NCBI Taxonomy" id="158441"/>
    <lineage>
        <taxon>Eukaryota</taxon>
        <taxon>Metazoa</taxon>
        <taxon>Ecdysozoa</taxon>
        <taxon>Arthropoda</taxon>
        <taxon>Hexapoda</taxon>
        <taxon>Collembola</taxon>
        <taxon>Entomobryomorpha</taxon>
        <taxon>Isotomoidea</taxon>
        <taxon>Isotomidae</taxon>
        <taxon>Proisotominae</taxon>
        <taxon>Folsomia</taxon>
    </lineage>
</organism>
<dbReference type="EMBL" id="LNIX01000001">
    <property type="protein sequence ID" value="OXA65049.1"/>
    <property type="molecule type" value="Genomic_DNA"/>
</dbReference>
<proteinExistence type="predicted"/>
<evidence type="ECO:0000313" key="3">
    <source>
        <dbReference type="Proteomes" id="UP000198287"/>
    </source>
</evidence>
<feature type="chain" id="PRO_5012669008" evidence="1">
    <location>
        <begin position="20"/>
        <end position="172"/>
    </location>
</feature>
<gene>
    <name evidence="2" type="ORF">Fcan01_01426</name>
</gene>
<dbReference type="AlphaFoldDB" id="A0A226F5I0"/>
<reference evidence="2 3" key="1">
    <citation type="submission" date="2015-12" db="EMBL/GenBank/DDBJ databases">
        <title>The genome of Folsomia candida.</title>
        <authorList>
            <person name="Faddeeva A."/>
            <person name="Derks M.F."/>
            <person name="Anvar Y."/>
            <person name="Smit S."/>
            <person name="Van Straalen N."/>
            <person name="Roelofs D."/>
        </authorList>
    </citation>
    <scope>NUCLEOTIDE SEQUENCE [LARGE SCALE GENOMIC DNA]</scope>
    <source>
        <strain evidence="2 3">VU population</strain>
        <tissue evidence="2">Whole body</tissue>
    </source>
</reference>
<feature type="signal peptide" evidence="1">
    <location>
        <begin position="1"/>
        <end position="19"/>
    </location>
</feature>
<sequence length="172" mass="19591">MQLTWVFLALSAIILTVNALHKAEIDNVESPDHGVADDGLEVLVRKARDANPHYYDDEIIYRRPYGGRVYSMASSYRYACGKMQLTWVLVVLCSIILTAKALNNAEIYNNEFLSDQVADDGLEGLLRQVRAAKPHYDYDDEPMYRRPYGRRVGSMSMGYRMACGMVNWGGRR</sequence>
<keyword evidence="3" id="KW-1185">Reference proteome</keyword>
<evidence type="ECO:0000313" key="2">
    <source>
        <dbReference type="EMBL" id="OXA65049.1"/>
    </source>
</evidence>
<evidence type="ECO:0000256" key="1">
    <source>
        <dbReference type="SAM" id="SignalP"/>
    </source>
</evidence>
<dbReference type="Proteomes" id="UP000198287">
    <property type="component" value="Unassembled WGS sequence"/>
</dbReference>